<dbReference type="SUPFAM" id="SSF51161">
    <property type="entry name" value="Trimeric LpxA-like enzymes"/>
    <property type="match status" value="1"/>
</dbReference>
<keyword evidence="1 4" id="KW-0808">Transferase</keyword>
<dbReference type="Gene3D" id="2.160.10.10">
    <property type="entry name" value="Hexapeptide repeat proteins"/>
    <property type="match status" value="1"/>
</dbReference>
<dbReference type="PANTHER" id="PTHR23416">
    <property type="entry name" value="SIALIC ACID SYNTHASE-RELATED"/>
    <property type="match status" value="1"/>
</dbReference>
<gene>
    <name evidence="4" type="ORF">SAMN02745728_01192</name>
</gene>
<dbReference type="Pfam" id="PF00132">
    <property type="entry name" value="Hexapep"/>
    <property type="match status" value="1"/>
</dbReference>
<dbReference type="RefSeq" id="WP_084650613.1">
    <property type="nucleotide sequence ID" value="NZ_FRDI01000004.1"/>
</dbReference>
<dbReference type="GO" id="GO:0016746">
    <property type="term" value="F:acyltransferase activity"/>
    <property type="evidence" value="ECO:0007669"/>
    <property type="project" value="UniProtKB-KW"/>
</dbReference>
<dbReference type="InterPro" id="IPR011004">
    <property type="entry name" value="Trimer_LpxA-like_sf"/>
</dbReference>
<evidence type="ECO:0000313" key="5">
    <source>
        <dbReference type="Proteomes" id="UP000186469"/>
    </source>
</evidence>
<dbReference type="CDD" id="cd03349">
    <property type="entry name" value="LbH_XAT"/>
    <property type="match status" value="1"/>
</dbReference>
<proteinExistence type="predicted"/>
<dbReference type="OrthoDB" id="9782091at2"/>
<name>A0A1M7SRJ4_9BACT</name>
<organism evidence="4 5">
    <name type="scientific">Desulfovibrio litoralis DSM 11393</name>
    <dbReference type="NCBI Taxonomy" id="1121455"/>
    <lineage>
        <taxon>Bacteria</taxon>
        <taxon>Pseudomonadati</taxon>
        <taxon>Thermodesulfobacteriota</taxon>
        <taxon>Desulfovibrionia</taxon>
        <taxon>Desulfovibrionales</taxon>
        <taxon>Desulfovibrionaceae</taxon>
        <taxon>Desulfovibrio</taxon>
    </lineage>
</organism>
<sequence length="194" mass="21019">MNIKKRMTLHFEEGLKFIGNCLPMSLGMLWRRFLYGFFLQQSGSKLRVGSAVSIQGLKNIILGNNVSFNRFSSLYASRGEINLGNNVFLGDFSSINANDAHVKIGSNVAIGPMTIIQGANHNFQRHDIPIVDQGHIESRVEIADDVWIGAKSVILPGVKIGTGAVVGAGSIVTKDVPDFAIVAGVPAKIIKMRK</sequence>
<evidence type="ECO:0000256" key="1">
    <source>
        <dbReference type="ARBA" id="ARBA00022679"/>
    </source>
</evidence>
<accession>A0A1M7SRJ4</accession>
<evidence type="ECO:0000256" key="2">
    <source>
        <dbReference type="ARBA" id="ARBA00022737"/>
    </source>
</evidence>
<protein>
    <submittedName>
        <fullName evidence="4">Galactoside O-acetyltransferase</fullName>
    </submittedName>
</protein>
<keyword evidence="3" id="KW-0012">Acyltransferase</keyword>
<evidence type="ECO:0000256" key="3">
    <source>
        <dbReference type="ARBA" id="ARBA00023315"/>
    </source>
</evidence>
<dbReference type="PROSITE" id="PS00101">
    <property type="entry name" value="HEXAPEP_TRANSFERASES"/>
    <property type="match status" value="1"/>
</dbReference>
<dbReference type="EMBL" id="FRDI01000004">
    <property type="protein sequence ID" value="SHN61125.1"/>
    <property type="molecule type" value="Genomic_DNA"/>
</dbReference>
<dbReference type="InterPro" id="IPR051159">
    <property type="entry name" value="Hexapeptide_acetyltransf"/>
</dbReference>
<dbReference type="Proteomes" id="UP000186469">
    <property type="component" value="Unassembled WGS sequence"/>
</dbReference>
<keyword evidence="5" id="KW-1185">Reference proteome</keyword>
<evidence type="ECO:0000313" key="4">
    <source>
        <dbReference type="EMBL" id="SHN61125.1"/>
    </source>
</evidence>
<dbReference type="InterPro" id="IPR018357">
    <property type="entry name" value="Hexapep_transf_CS"/>
</dbReference>
<keyword evidence="2" id="KW-0677">Repeat</keyword>
<dbReference type="STRING" id="1121455.SAMN02745728_01192"/>
<reference evidence="4 5" key="1">
    <citation type="submission" date="2016-12" db="EMBL/GenBank/DDBJ databases">
        <authorList>
            <person name="Song W.-J."/>
            <person name="Kurnit D.M."/>
        </authorList>
    </citation>
    <scope>NUCLEOTIDE SEQUENCE [LARGE SCALE GENOMIC DNA]</scope>
    <source>
        <strain evidence="4 5">DSM 11393</strain>
    </source>
</reference>
<dbReference type="AlphaFoldDB" id="A0A1M7SRJ4"/>
<dbReference type="InterPro" id="IPR001451">
    <property type="entry name" value="Hexapep"/>
</dbReference>